<feature type="transmembrane region" description="Helical" evidence="1">
    <location>
        <begin position="247"/>
        <end position="273"/>
    </location>
</feature>
<evidence type="ECO:0000313" key="4">
    <source>
        <dbReference type="Proteomes" id="UP000663861"/>
    </source>
</evidence>
<dbReference type="PANTHER" id="PTHR13018:SF143">
    <property type="entry name" value="CSC1_OSCA1-LIKE 7TM REGION DOMAIN-CONTAINING PROTEIN"/>
    <property type="match status" value="1"/>
</dbReference>
<evidence type="ECO:0000313" key="3">
    <source>
        <dbReference type="EMBL" id="CAE6423927.1"/>
    </source>
</evidence>
<reference evidence="3" key="1">
    <citation type="submission" date="2021-01" db="EMBL/GenBank/DDBJ databases">
        <authorList>
            <person name="Kaushik A."/>
        </authorList>
    </citation>
    <scope>NUCLEOTIDE SEQUENCE</scope>
    <source>
        <strain evidence="3">AG4-RS23</strain>
    </source>
</reference>
<evidence type="ECO:0000256" key="1">
    <source>
        <dbReference type="SAM" id="Phobius"/>
    </source>
</evidence>
<dbReference type="InterPro" id="IPR003864">
    <property type="entry name" value="CSC1/OSCA1-like_7TM"/>
</dbReference>
<dbReference type="GO" id="GO:0005886">
    <property type="term" value="C:plasma membrane"/>
    <property type="evidence" value="ECO:0007669"/>
    <property type="project" value="TreeGrafter"/>
</dbReference>
<keyword evidence="1" id="KW-0472">Membrane</keyword>
<dbReference type="InterPro" id="IPR045122">
    <property type="entry name" value="Csc1-like"/>
</dbReference>
<feature type="non-terminal residue" evidence="3">
    <location>
        <position position="1"/>
    </location>
</feature>
<feature type="transmembrane region" description="Helical" evidence="1">
    <location>
        <begin position="153"/>
        <end position="181"/>
    </location>
</feature>
<gene>
    <name evidence="3" type="ORF">RDB_LOCUS17327</name>
</gene>
<keyword evidence="1" id="KW-0812">Transmembrane</keyword>
<feature type="transmembrane region" description="Helical" evidence="1">
    <location>
        <begin position="202"/>
        <end position="227"/>
    </location>
</feature>
<protein>
    <recommendedName>
        <fullName evidence="2">CSC1/OSCA1-like 7TM region domain-containing protein</fullName>
    </recommendedName>
</protein>
<comment type="caution">
    <text evidence="3">The sequence shown here is derived from an EMBL/GenBank/DDBJ whole genome shotgun (WGS) entry which is preliminary data.</text>
</comment>
<evidence type="ECO:0000259" key="2">
    <source>
        <dbReference type="Pfam" id="PF02714"/>
    </source>
</evidence>
<name>A0A8H2XFK5_9AGAM</name>
<dbReference type="Proteomes" id="UP000663861">
    <property type="component" value="Unassembled WGS sequence"/>
</dbReference>
<proteinExistence type="predicted"/>
<accession>A0A8H2XFK5</accession>
<dbReference type="AlphaFoldDB" id="A0A8H2XFK5"/>
<keyword evidence="1" id="KW-1133">Transmembrane helix</keyword>
<dbReference type="PANTHER" id="PTHR13018">
    <property type="entry name" value="PROBABLE MEMBRANE PROTEIN DUF221-RELATED"/>
    <property type="match status" value="1"/>
</dbReference>
<feature type="transmembrane region" description="Helical" evidence="1">
    <location>
        <begin position="118"/>
        <end position="141"/>
    </location>
</feature>
<feature type="domain" description="CSC1/OSCA1-like 7TM region" evidence="2">
    <location>
        <begin position="116"/>
        <end position="375"/>
    </location>
</feature>
<dbReference type="EMBL" id="CAJMWY010000254">
    <property type="protein sequence ID" value="CAE6423927.1"/>
    <property type="molecule type" value="Genomic_DNA"/>
</dbReference>
<sequence length="375" mass="42020">MRMYSLVLHLGYRLMGEKVDTVEWAHKAVGEAEMLLGEGRQKLADDQANLGVNMDEKYPPLILAFILFNQQIRAHITAQILVPNQTYRMAKQHTEVAPADMIWGNLRINPYKERIRKAISYAATAGLMIFWAIPVSFVGIVSHVSQHCRLLDVVVGIISGILPPVAIAILMMLLPIVLRLLARFEGIPRFTGLELSLMTRYFIFQVIHSFLIVTISSGLIAALPQLASNPTSIPTILAEKPPEASTIFLTYAILQGMLLEGFSQIMPLVLYYAKWYILGSNPCLIYTIRYSLRNVAWGTLFPAMTLITGIGLAYSNISPIINGLVCVAFFLSYQVWKYLFLWQFGQPEAGDTGGLFFPKAMQHTFVGLYIEQICL</sequence>
<dbReference type="Pfam" id="PF02714">
    <property type="entry name" value="RSN1_7TM"/>
    <property type="match status" value="1"/>
</dbReference>
<feature type="transmembrane region" description="Helical" evidence="1">
    <location>
        <begin position="294"/>
        <end position="314"/>
    </location>
</feature>
<dbReference type="GO" id="GO:0005227">
    <property type="term" value="F:calcium-activated cation channel activity"/>
    <property type="evidence" value="ECO:0007669"/>
    <property type="project" value="InterPro"/>
</dbReference>
<feature type="transmembrane region" description="Helical" evidence="1">
    <location>
        <begin position="320"/>
        <end position="336"/>
    </location>
</feature>
<organism evidence="3 4">
    <name type="scientific">Rhizoctonia solani</name>
    <dbReference type="NCBI Taxonomy" id="456999"/>
    <lineage>
        <taxon>Eukaryota</taxon>
        <taxon>Fungi</taxon>
        <taxon>Dikarya</taxon>
        <taxon>Basidiomycota</taxon>
        <taxon>Agaricomycotina</taxon>
        <taxon>Agaricomycetes</taxon>
        <taxon>Cantharellales</taxon>
        <taxon>Ceratobasidiaceae</taxon>
        <taxon>Rhizoctonia</taxon>
    </lineage>
</organism>